<evidence type="ECO:0000313" key="5">
    <source>
        <dbReference type="Proteomes" id="UP000460435"/>
    </source>
</evidence>
<feature type="chain" id="PRO_5039542788" description="TPM domain-containing protein" evidence="2">
    <location>
        <begin position="26"/>
        <end position="666"/>
    </location>
</feature>
<feature type="region of interest" description="Disordered" evidence="1">
    <location>
        <begin position="589"/>
        <end position="666"/>
    </location>
</feature>
<organism evidence="4 5">
    <name type="scientific">Phytoactinopolyspora mesophila</name>
    <dbReference type="NCBI Taxonomy" id="2650750"/>
    <lineage>
        <taxon>Bacteria</taxon>
        <taxon>Bacillati</taxon>
        <taxon>Actinomycetota</taxon>
        <taxon>Actinomycetes</taxon>
        <taxon>Jiangellales</taxon>
        <taxon>Jiangellaceae</taxon>
        <taxon>Phytoactinopolyspora</taxon>
    </lineage>
</organism>
<keyword evidence="2" id="KW-0732">Signal</keyword>
<accession>A0A7K3M1U4</accession>
<dbReference type="Pfam" id="PF04536">
    <property type="entry name" value="TPM_phosphatase"/>
    <property type="match status" value="1"/>
</dbReference>
<dbReference type="EMBL" id="WLZY01000002">
    <property type="protein sequence ID" value="NDL57263.1"/>
    <property type="molecule type" value="Genomic_DNA"/>
</dbReference>
<keyword evidence="5" id="KW-1185">Reference proteome</keyword>
<evidence type="ECO:0000259" key="3">
    <source>
        <dbReference type="Pfam" id="PF04536"/>
    </source>
</evidence>
<dbReference type="RefSeq" id="WP_162449921.1">
    <property type="nucleotide sequence ID" value="NZ_WLZY01000002.1"/>
</dbReference>
<feature type="compositionally biased region" description="Low complexity" evidence="1">
    <location>
        <begin position="637"/>
        <end position="657"/>
    </location>
</feature>
<dbReference type="AlphaFoldDB" id="A0A7K3M1U4"/>
<evidence type="ECO:0000256" key="1">
    <source>
        <dbReference type="SAM" id="MobiDB-lite"/>
    </source>
</evidence>
<feature type="compositionally biased region" description="Basic and acidic residues" evidence="1">
    <location>
        <begin position="589"/>
        <end position="610"/>
    </location>
</feature>
<dbReference type="InterPro" id="IPR007621">
    <property type="entry name" value="TPM_dom"/>
</dbReference>
<sequence>MRGLVRMAVAAAVAVPTGLVSVAAAVTGDVAAQVPVGDACDAVLVDHAEYLSEAEAAEIEQAARDFRSDLAYEIRIRIMTQEQAPYLEGRMVEEELACESWRNPNGGFRENLLVLAFTTDTAEQNGETLLLFGDRMPHEMDDAWPGIQSDTINHALNDDDWVGGITGGLADIRQVIDPPLGNAGVVAAAVAGTAAAGTGGGVLLWRRRKRGELTDRFERSTAELDTLTLRLDPKTESLRRDIELMRTAVADDELGAAIGSSEEMLDSADQLVYRRSEASADRDQLLKQRSLAKVADGVARWEALEKSVRDLLPELEAEETRMATLLAVRDEAPQRLARIASLADDVRQAEAAAAADGYVTTTDAAVLGVVDEWVTMIGRQLEEKRLIAVDTGTAGLIADLEHARDALGRMAQRAGELGDRVTELEQAQADVVAMSHAASDADRNLHEAFAQSIYAAVSGNVDTGRQAVETAARSIINGREALDGRDLGVAEARLKEAAEAQAEAQSIFGAVTELLGRAQRLQQSVPDRHRTVAANVSSLQNLVARLGSAATTGIRQQVAELEAELGSVDVQSSRPDWIALNQRLDSIEEKTTKATKEAEKIRRREEERQRRERQRRHGSSYSRSFGSGGGSSRSRSRSSSSRSSSSRGGSSRRSSGGSRRGGSSRR</sequence>
<reference evidence="4 5" key="1">
    <citation type="submission" date="2019-11" db="EMBL/GenBank/DDBJ databases">
        <authorList>
            <person name="Li X.-J."/>
            <person name="Feng X.-M."/>
        </authorList>
    </citation>
    <scope>NUCLEOTIDE SEQUENCE [LARGE SCALE GENOMIC DNA]</scope>
    <source>
        <strain evidence="4 5">XMNu-373</strain>
    </source>
</reference>
<feature type="signal peptide" evidence="2">
    <location>
        <begin position="1"/>
        <end position="25"/>
    </location>
</feature>
<evidence type="ECO:0000313" key="4">
    <source>
        <dbReference type="EMBL" id="NDL57263.1"/>
    </source>
</evidence>
<evidence type="ECO:0000256" key="2">
    <source>
        <dbReference type="SAM" id="SignalP"/>
    </source>
</evidence>
<dbReference type="Proteomes" id="UP000460435">
    <property type="component" value="Unassembled WGS sequence"/>
</dbReference>
<protein>
    <recommendedName>
        <fullName evidence="3">TPM domain-containing protein</fullName>
    </recommendedName>
</protein>
<proteinExistence type="predicted"/>
<dbReference type="Gene3D" id="3.10.310.50">
    <property type="match status" value="1"/>
</dbReference>
<gene>
    <name evidence="4" type="ORF">F7O44_09295</name>
</gene>
<comment type="caution">
    <text evidence="4">The sequence shown here is derived from an EMBL/GenBank/DDBJ whole genome shotgun (WGS) entry which is preliminary data.</text>
</comment>
<feature type="domain" description="TPM" evidence="3">
    <location>
        <begin position="45"/>
        <end position="174"/>
    </location>
</feature>
<name>A0A7K3M1U4_9ACTN</name>